<dbReference type="InterPro" id="IPR038590">
    <property type="entry name" value="YaeQ_sf"/>
</dbReference>
<dbReference type="AlphaFoldDB" id="A0A5C6X8Z5"/>
<dbReference type="PANTHER" id="PTHR38784:SF1">
    <property type="entry name" value="SUCROSE PHOSPHORYLASE"/>
    <property type="match status" value="1"/>
</dbReference>
<comment type="caution">
    <text evidence="1">The sequence shown here is derived from an EMBL/GenBank/DDBJ whole genome shotgun (WGS) entry which is preliminary data.</text>
</comment>
<dbReference type="Pfam" id="PF07152">
    <property type="entry name" value="YaeQ"/>
    <property type="match status" value="1"/>
</dbReference>
<dbReference type="PANTHER" id="PTHR38784">
    <property type="entry name" value="SUCROSE PHOSPHORYLASE"/>
    <property type="match status" value="1"/>
</dbReference>
<dbReference type="InterPro" id="IPR009822">
    <property type="entry name" value="YaeQ"/>
</dbReference>
<protein>
    <submittedName>
        <fullName evidence="1">YaeQ family protein</fullName>
    </submittedName>
</protein>
<dbReference type="Proteomes" id="UP000321412">
    <property type="component" value="Unassembled WGS sequence"/>
</dbReference>
<dbReference type="Gene3D" id="3.10.640.10">
    <property type="entry name" value="Restriction endonuclease-like alpha-beta roll domain"/>
    <property type="match status" value="1"/>
</dbReference>
<organism evidence="1 2">
    <name type="scientific">Lujinxingia vulgaris</name>
    <dbReference type="NCBI Taxonomy" id="2600176"/>
    <lineage>
        <taxon>Bacteria</taxon>
        <taxon>Deltaproteobacteria</taxon>
        <taxon>Bradymonadales</taxon>
        <taxon>Lujinxingiaceae</taxon>
        <taxon>Lujinxingia</taxon>
    </lineage>
</organism>
<evidence type="ECO:0000313" key="1">
    <source>
        <dbReference type="EMBL" id="TXD36171.1"/>
    </source>
</evidence>
<sequence length="180" mass="20119">MALSATMRRFDINLSDVDRGVYETLELRLAQHPSETDLYLVTRLLAYCLEYGEGIDFGRGVSTPDDPTIAIYDLTGQILLWIEIGQPAPDRLHKIAKTADQVAVYTHKDPAPTLSDLESGQIHRAETIALIAFAPDFIQALAEKLDRTNRWDVLRSEGQLYITLGDATLSSPVHTLRDPR</sequence>
<proteinExistence type="predicted"/>
<reference evidence="1 2" key="1">
    <citation type="submission" date="2019-08" db="EMBL/GenBank/DDBJ databases">
        <title>Bradymonadales sp. TMQ4.</title>
        <authorList>
            <person name="Liang Q."/>
        </authorList>
    </citation>
    <scope>NUCLEOTIDE SEQUENCE [LARGE SCALE GENOMIC DNA]</scope>
    <source>
        <strain evidence="1 2">TMQ4</strain>
    </source>
</reference>
<keyword evidence="2" id="KW-1185">Reference proteome</keyword>
<dbReference type="OrthoDB" id="5293309at2"/>
<dbReference type="PIRSF" id="PIRSF011484">
    <property type="entry name" value="YaeQ"/>
    <property type="match status" value="1"/>
</dbReference>
<gene>
    <name evidence="1" type="ORF">FRC98_13695</name>
</gene>
<evidence type="ECO:0000313" key="2">
    <source>
        <dbReference type="Proteomes" id="UP000321412"/>
    </source>
</evidence>
<dbReference type="InterPro" id="IPR011335">
    <property type="entry name" value="Restrct_endonuc-II-like"/>
</dbReference>
<dbReference type="SUPFAM" id="SSF52980">
    <property type="entry name" value="Restriction endonuclease-like"/>
    <property type="match status" value="1"/>
</dbReference>
<dbReference type="SMART" id="SM01322">
    <property type="entry name" value="YaeQ"/>
    <property type="match status" value="1"/>
</dbReference>
<accession>A0A5C6X8Z5</accession>
<dbReference type="EMBL" id="VOSM01000006">
    <property type="protein sequence ID" value="TXD36171.1"/>
    <property type="molecule type" value="Genomic_DNA"/>
</dbReference>
<name>A0A5C6X8Z5_9DELT</name>
<dbReference type="RefSeq" id="WP_146982006.1">
    <property type="nucleotide sequence ID" value="NZ_VOSM01000006.1"/>
</dbReference>